<dbReference type="EMBL" id="VIEB01001039">
    <property type="protein sequence ID" value="TQD76311.1"/>
    <property type="molecule type" value="Genomic_DNA"/>
</dbReference>
<dbReference type="AlphaFoldDB" id="A0A540KQ22"/>
<proteinExistence type="predicted"/>
<comment type="caution">
    <text evidence="2">The sequence shown here is derived from an EMBL/GenBank/DDBJ whole genome shotgun (WGS) entry which is preliminary data.</text>
</comment>
<feature type="region of interest" description="Disordered" evidence="1">
    <location>
        <begin position="200"/>
        <end position="229"/>
    </location>
</feature>
<evidence type="ECO:0000256" key="1">
    <source>
        <dbReference type="SAM" id="MobiDB-lite"/>
    </source>
</evidence>
<accession>A0A540KQ22</accession>
<sequence>MVQAQHFESSDQSPGFKEPHTGGSLPPHPSQPFGQEKYKIEKGDSCHGEDHILSCATLKFFSGVAGSNPSNLISKLTSPLNFSMRFYSNQNSRVNVRFVSKAYETNTSAMPPKFSSSSAYDEIPDSKPLSFMVASSGSAVPTGVPSSPLFSYVINGVCELNKDRFQSFTDGMPYLQAHIDGMISYLVKAVTDLDSGLGSNQSLGFEEPHTGGSLPPHPSQSSGQGEFGRCKTETVLTSEKRKRWSLCEARGSAEMMNAIKRPKINL</sequence>
<evidence type="ECO:0000313" key="2">
    <source>
        <dbReference type="EMBL" id="TQD76311.1"/>
    </source>
</evidence>
<reference evidence="2 3" key="1">
    <citation type="journal article" date="2019" name="G3 (Bethesda)">
        <title>Sequencing of a Wild Apple (Malus baccata) Genome Unravels the Differences Between Cultivated and Wild Apple Species Regarding Disease Resistance and Cold Tolerance.</title>
        <authorList>
            <person name="Chen X."/>
        </authorList>
    </citation>
    <scope>NUCLEOTIDE SEQUENCE [LARGE SCALE GENOMIC DNA]</scope>
    <source>
        <strain evidence="3">cv. Shandingzi</strain>
        <tissue evidence="2">Leaves</tissue>
    </source>
</reference>
<protein>
    <submittedName>
        <fullName evidence="2">Uncharacterized protein</fullName>
    </submittedName>
</protein>
<feature type="region of interest" description="Disordered" evidence="1">
    <location>
        <begin position="1"/>
        <end position="36"/>
    </location>
</feature>
<feature type="compositionally biased region" description="Polar residues" evidence="1">
    <location>
        <begin position="1"/>
        <end position="13"/>
    </location>
</feature>
<organism evidence="2 3">
    <name type="scientific">Malus baccata</name>
    <name type="common">Siberian crab apple</name>
    <name type="synonym">Pyrus baccata</name>
    <dbReference type="NCBI Taxonomy" id="106549"/>
    <lineage>
        <taxon>Eukaryota</taxon>
        <taxon>Viridiplantae</taxon>
        <taxon>Streptophyta</taxon>
        <taxon>Embryophyta</taxon>
        <taxon>Tracheophyta</taxon>
        <taxon>Spermatophyta</taxon>
        <taxon>Magnoliopsida</taxon>
        <taxon>eudicotyledons</taxon>
        <taxon>Gunneridae</taxon>
        <taxon>Pentapetalae</taxon>
        <taxon>rosids</taxon>
        <taxon>fabids</taxon>
        <taxon>Rosales</taxon>
        <taxon>Rosaceae</taxon>
        <taxon>Amygdaloideae</taxon>
        <taxon>Maleae</taxon>
        <taxon>Malus</taxon>
    </lineage>
</organism>
<keyword evidence="3" id="KW-1185">Reference proteome</keyword>
<gene>
    <name evidence="2" type="ORF">C1H46_038164</name>
</gene>
<evidence type="ECO:0000313" key="3">
    <source>
        <dbReference type="Proteomes" id="UP000315295"/>
    </source>
</evidence>
<dbReference type="Proteomes" id="UP000315295">
    <property type="component" value="Unassembled WGS sequence"/>
</dbReference>
<name>A0A540KQ22_MALBA</name>